<dbReference type="OrthoDB" id="1250037at2759"/>
<evidence type="ECO:0000313" key="7">
    <source>
        <dbReference type="EMBL" id="CAA3027838.1"/>
    </source>
</evidence>
<evidence type="ECO:0000256" key="3">
    <source>
        <dbReference type="ARBA" id="ARBA00023163"/>
    </source>
</evidence>
<organism evidence="7 8">
    <name type="scientific">Olea europaea subsp. europaea</name>
    <dbReference type="NCBI Taxonomy" id="158383"/>
    <lineage>
        <taxon>Eukaryota</taxon>
        <taxon>Viridiplantae</taxon>
        <taxon>Streptophyta</taxon>
        <taxon>Embryophyta</taxon>
        <taxon>Tracheophyta</taxon>
        <taxon>Spermatophyta</taxon>
        <taxon>Magnoliopsida</taxon>
        <taxon>eudicotyledons</taxon>
        <taxon>Gunneridae</taxon>
        <taxon>Pentapetalae</taxon>
        <taxon>asterids</taxon>
        <taxon>lamiids</taxon>
        <taxon>Lamiales</taxon>
        <taxon>Oleaceae</taxon>
        <taxon>Oleeae</taxon>
        <taxon>Olea</taxon>
    </lineage>
</organism>
<keyword evidence="2" id="KW-0238">DNA-binding</keyword>
<evidence type="ECO:0000259" key="6">
    <source>
        <dbReference type="PROSITE" id="PS51005"/>
    </source>
</evidence>
<dbReference type="AlphaFoldDB" id="A0A8S0VDE2"/>
<sequence>MMSEDMNLSVNGQSKVPPGFRFHPTEEELLQYYLRKKVAHQKIDLDVIRDVDLNKLEPWDIQEKCKIGSTPQNDWYFFSHKDKKYPTGTRTNRATAAGFWKATGRDKVIHSNFQRIGMRKTLVFYKGRAPHGQKSDWIMHEYRLEDDTNDPNTGNLVGDMSPEDGWVVCRVFKKKNYHKALESNSSTSIYSSSSVPVQNSNNDGFLDQILMHMRQPCKKEHGLMINNNNINNNDEDEVEDMQFVNQMKSTINDEFHPGFLHLHRLENPTFPSLSTIKSAFSTDQDCSNFKAACEHQPMDYNLITDNIQTSCTNQNGNSVDDLKTGRADWVAYDRLVASQLNGQAETSKQLSCYGDPNDNFCFSLEDHEVQLMRSNQISGTDENFWTVSQSPPPPPSSANPLSHLSV</sequence>
<keyword evidence="3" id="KW-0804">Transcription</keyword>
<dbReference type="PANTHER" id="PTHR31744:SF221">
    <property type="entry name" value="NAC DOMAIN-CONTAINING PROTEIN 43-LIKE"/>
    <property type="match status" value="1"/>
</dbReference>
<keyword evidence="4" id="KW-0539">Nucleus</keyword>
<dbReference type="EMBL" id="CACTIH010009223">
    <property type="protein sequence ID" value="CAA3027838.1"/>
    <property type="molecule type" value="Genomic_DNA"/>
</dbReference>
<name>A0A8S0VDE2_OLEEU</name>
<dbReference type="GO" id="GO:0006355">
    <property type="term" value="P:regulation of DNA-templated transcription"/>
    <property type="evidence" value="ECO:0007669"/>
    <property type="project" value="InterPro"/>
</dbReference>
<proteinExistence type="predicted"/>
<dbReference type="Pfam" id="PF02365">
    <property type="entry name" value="NAM"/>
    <property type="match status" value="1"/>
</dbReference>
<dbReference type="Proteomes" id="UP000594638">
    <property type="component" value="Unassembled WGS sequence"/>
</dbReference>
<dbReference type="PROSITE" id="PS51005">
    <property type="entry name" value="NAC"/>
    <property type="match status" value="1"/>
</dbReference>
<accession>A0A8S0VDE2</accession>
<dbReference type="PANTHER" id="PTHR31744">
    <property type="entry name" value="PROTEIN CUP-SHAPED COTYLEDON 2-RELATED"/>
    <property type="match status" value="1"/>
</dbReference>
<dbReference type="InterPro" id="IPR036093">
    <property type="entry name" value="NAC_dom_sf"/>
</dbReference>
<evidence type="ECO:0000256" key="2">
    <source>
        <dbReference type="ARBA" id="ARBA00023125"/>
    </source>
</evidence>
<reference evidence="7 8" key="1">
    <citation type="submission" date="2019-12" db="EMBL/GenBank/DDBJ databases">
        <authorList>
            <person name="Alioto T."/>
            <person name="Alioto T."/>
            <person name="Gomez Garrido J."/>
        </authorList>
    </citation>
    <scope>NUCLEOTIDE SEQUENCE [LARGE SCALE GENOMIC DNA]</scope>
</reference>
<comment type="caution">
    <text evidence="7">The sequence shown here is derived from an EMBL/GenBank/DDBJ whole genome shotgun (WGS) entry which is preliminary data.</text>
</comment>
<keyword evidence="1" id="KW-0805">Transcription regulation</keyword>
<dbReference type="Gramene" id="OE9A010402T1">
    <property type="protein sequence ID" value="OE9A010402C1"/>
    <property type="gene ID" value="OE9A010402"/>
</dbReference>
<dbReference type="InterPro" id="IPR003441">
    <property type="entry name" value="NAC-dom"/>
</dbReference>
<dbReference type="GO" id="GO:0003677">
    <property type="term" value="F:DNA binding"/>
    <property type="evidence" value="ECO:0007669"/>
    <property type="project" value="UniProtKB-KW"/>
</dbReference>
<evidence type="ECO:0000256" key="1">
    <source>
        <dbReference type="ARBA" id="ARBA00023015"/>
    </source>
</evidence>
<feature type="region of interest" description="Disordered" evidence="5">
    <location>
        <begin position="382"/>
        <end position="406"/>
    </location>
</feature>
<dbReference type="FunFam" id="2.170.150.80:FF:000003">
    <property type="entry name" value="NAC domain-containing protein"/>
    <property type="match status" value="1"/>
</dbReference>
<dbReference type="Gene3D" id="2.170.150.80">
    <property type="entry name" value="NAC domain"/>
    <property type="match status" value="1"/>
</dbReference>
<evidence type="ECO:0000313" key="8">
    <source>
        <dbReference type="Proteomes" id="UP000594638"/>
    </source>
</evidence>
<keyword evidence="8" id="KW-1185">Reference proteome</keyword>
<dbReference type="SUPFAM" id="SSF101941">
    <property type="entry name" value="NAC domain"/>
    <property type="match status" value="1"/>
</dbReference>
<protein>
    <submittedName>
        <fullName evidence="7">NAC domain-containing 43-like</fullName>
    </submittedName>
</protein>
<feature type="domain" description="NAC" evidence="6">
    <location>
        <begin position="16"/>
        <end position="174"/>
    </location>
</feature>
<evidence type="ECO:0000256" key="5">
    <source>
        <dbReference type="SAM" id="MobiDB-lite"/>
    </source>
</evidence>
<gene>
    <name evidence="7" type="ORF">OLEA9_A010402</name>
</gene>
<evidence type="ECO:0000256" key="4">
    <source>
        <dbReference type="ARBA" id="ARBA00023242"/>
    </source>
</evidence>